<dbReference type="EMBL" id="KI912113">
    <property type="protein sequence ID" value="ETS80087.1"/>
    <property type="molecule type" value="Genomic_DNA"/>
</dbReference>
<dbReference type="GeneID" id="19272629"/>
<dbReference type="STRING" id="1229662.W3X3U6"/>
<keyword evidence="2" id="KW-1185">Reference proteome</keyword>
<dbReference type="KEGG" id="pfy:PFICI_07616"/>
<gene>
    <name evidence="1" type="ORF">PFICI_07616</name>
</gene>
<dbReference type="HOGENOM" id="CLU_092496_1_0_1"/>
<dbReference type="SUPFAM" id="SSF52540">
    <property type="entry name" value="P-loop containing nucleoside triphosphate hydrolases"/>
    <property type="match status" value="1"/>
</dbReference>
<evidence type="ECO:0000313" key="2">
    <source>
        <dbReference type="Proteomes" id="UP000030651"/>
    </source>
</evidence>
<dbReference type="OMA" id="TCGLEAN"/>
<dbReference type="InterPro" id="IPR027417">
    <property type="entry name" value="P-loop_NTPase"/>
</dbReference>
<dbReference type="Pfam" id="PF13238">
    <property type="entry name" value="AAA_18"/>
    <property type="match status" value="1"/>
</dbReference>
<name>W3X3U6_PESFW</name>
<evidence type="ECO:0000313" key="1">
    <source>
        <dbReference type="EMBL" id="ETS80087.1"/>
    </source>
</evidence>
<reference evidence="2" key="1">
    <citation type="journal article" date="2015" name="BMC Genomics">
        <title>Genomic and transcriptomic analysis of the endophytic fungus Pestalotiopsis fici reveals its lifestyle and high potential for synthesis of natural products.</title>
        <authorList>
            <person name="Wang X."/>
            <person name="Zhang X."/>
            <person name="Liu L."/>
            <person name="Xiang M."/>
            <person name="Wang W."/>
            <person name="Sun X."/>
            <person name="Che Y."/>
            <person name="Guo L."/>
            <person name="Liu G."/>
            <person name="Guo L."/>
            <person name="Wang C."/>
            <person name="Yin W.B."/>
            <person name="Stadler M."/>
            <person name="Zhang X."/>
            <person name="Liu X."/>
        </authorList>
    </citation>
    <scope>NUCLEOTIDE SEQUENCE [LARGE SCALE GENOMIC DNA]</scope>
    <source>
        <strain evidence="2">W106-1 / CGMCC3.15140</strain>
    </source>
</reference>
<sequence>MAAPLIWINGYPGTGKLTVATALKKLNKSIVLIDNHQLIDPVEAEYSRSHPEYQRQRQIRRKEAFIQHVSSPDSLSQTVVFTDFQTTNKQGESVAKEYQQAALEAARPFLPIYMTCDEQENIKRVCSKERVDSDTTKLTDRHLLQTFRSSTAIYRFQDCVGLSIDVTDISSEEAASQIAEHIAQCGADPLSEKER</sequence>
<proteinExistence type="predicted"/>
<dbReference type="eggNOG" id="ENOG502SJ9I">
    <property type="taxonomic scope" value="Eukaryota"/>
</dbReference>
<organism evidence="1 2">
    <name type="scientific">Pestalotiopsis fici (strain W106-1 / CGMCC3.15140)</name>
    <dbReference type="NCBI Taxonomy" id="1229662"/>
    <lineage>
        <taxon>Eukaryota</taxon>
        <taxon>Fungi</taxon>
        <taxon>Dikarya</taxon>
        <taxon>Ascomycota</taxon>
        <taxon>Pezizomycotina</taxon>
        <taxon>Sordariomycetes</taxon>
        <taxon>Xylariomycetidae</taxon>
        <taxon>Amphisphaeriales</taxon>
        <taxon>Sporocadaceae</taxon>
        <taxon>Pestalotiopsis</taxon>
    </lineage>
</organism>
<protein>
    <submittedName>
        <fullName evidence="1">Uncharacterized protein</fullName>
    </submittedName>
</protein>
<accession>W3X3U6</accession>
<dbReference type="OrthoDB" id="5426988at2759"/>
<dbReference type="InParanoid" id="W3X3U6"/>
<dbReference type="Proteomes" id="UP000030651">
    <property type="component" value="Unassembled WGS sequence"/>
</dbReference>
<dbReference type="AlphaFoldDB" id="W3X3U6"/>
<dbReference type="RefSeq" id="XP_007834388.1">
    <property type="nucleotide sequence ID" value="XM_007836197.1"/>
</dbReference>
<dbReference type="Gene3D" id="3.40.50.300">
    <property type="entry name" value="P-loop containing nucleotide triphosphate hydrolases"/>
    <property type="match status" value="1"/>
</dbReference>